<evidence type="ECO:0000256" key="1">
    <source>
        <dbReference type="SAM" id="Phobius"/>
    </source>
</evidence>
<comment type="caution">
    <text evidence="2">The sequence shown here is derived from an EMBL/GenBank/DDBJ whole genome shotgun (WGS) entry which is preliminary data.</text>
</comment>
<proteinExistence type="predicted"/>
<dbReference type="OrthoDB" id="2439971at2759"/>
<dbReference type="Proteomes" id="UP000789831">
    <property type="component" value="Unassembled WGS sequence"/>
</dbReference>
<evidence type="ECO:0000313" key="3">
    <source>
        <dbReference type="Proteomes" id="UP000789831"/>
    </source>
</evidence>
<name>A0A9N9HAW2_9GLOM</name>
<feature type="transmembrane region" description="Helical" evidence="1">
    <location>
        <begin position="107"/>
        <end position="125"/>
    </location>
</feature>
<keyword evidence="1" id="KW-0472">Membrane</keyword>
<protein>
    <submittedName>
        <fullName evidence="2">12111_t:CDS:1</fullName>
    </submittedName>
</protein>
<accession>A0A9N9HAW2</accession>
<organism evidence="2 3">
    <name type="scientific">Ambispora gerdemannii</name>
    <dbReference type="NCBI Taxonomy" id="144530"/>
    <lineage>
        <taxon>Eukaryota</taxon>
        <taxon>Fungi</taxon>
        <taxon>Fungi incertae sedis</taxon>
        <taxon>Mucoromycota</taxon>
        <taxon>Glomeromycotina</taxon>
        <taxon>Glomeromycetes</taxon>
        <taxon>Archaeosporales</taxon>
        <taxon>Ambisporaceae</taxon>
        <taxon>Ambispora</taxon>
    </lineage>
</organism>
<evidence type="ECO:0000313" key="2">
    <source>
        <dbReference type="EMBL" id="CAG8660027.1"/>
    </source>
</evidence>
<sequence length="158" mass="18250">FYGSKYDNDELQKYLLEIVTDAEDVLVRITLRIKDLKTRKGGRVIVSVDKIINHVYNLTSDSDTTSNSNTSFNSDTSATEDMHRIEVVSSKSHCSAIRKRPIRKRKVKGRVNYCYVNFTTLWNMIVKPEQSHHGGMLYISVIIFLVLLLILDMDTDYR</sequence>
<feature type="transmembrane region" description="Helical" evidence="1">
    <location>
        <begin position="131"/>
        <end position="151"/>
    </location>
</feature>
<gene>
    <name evidence="2" type="ORF">AGERDE_LOCUS11764</name>
</gene>
<reference evidence="2" key="1">
    <citation type="submission" date="2021-06" db="EMBL/GenBank/DDBJ databases">
        <authorList>
            <person name="Kallberg Y."/>
            <person name="Tangrot J."/>
            <person name="Rosling A."/>
        </authorList>
    </citation>
    <scope>NUCLEOTIDE SEQUENCE</scope>
    <source>
        <strain evidence="2">MT106</strain>
    </source>
</reference>
<keyword evidence="1" id="KW-1133">Transmembrane helix</keyword>
<dbReference type="EMBL" id="CAJVPL010005729">
    <property type="protein sequence ID" value="CAG8660027.1"/>
    <property type="molecule type" value="Genomic_DNA"/>
</dbReference>
<dbReference type="AlphaFoldDB" id="A0A9N9HAW2"/>
<feature type="non-terminal residue" evidence="2">
    <location>
        <position position="1"/>
    </location>
</feature>
<keyword evidence="1" id="KW-0812">Transmembrane</keyword>
<keyword evidence="3" id="KW-1185">Reference proteome</keyword>